<reference evidence="1 2" key="1">
    <citation type="journal article" date="2019" name="Int. J. Syst. Evol. Microbiol.">
        <title>The Global Catalogue of Microorganisms (GCM) 10K type strain sequencing project: providing services to taxonomists for standard genome sequencing and annotation.</title>
        <authorList>
            <consortium name="The Broad Institute Genomics Platform"/>
            <consortium name="The Broad Institute Genome Sequencing Center for Infectious Disease"/>
            <person name="Wu L."/>
            <person name="Ma J."/>
        </authorList>
    </citation>
    <scope>NUCLEOTIDE SEQUENCE [LARGE SCALE GENOMIC DNA]</scope>
    <source>
        <strain evidence="1 2">JCM 14718</strain>
    </source>
</reference>
<evidence type="ECO:0000313" key="1">
    <source>
        <dbReference type="EMBL" id="GAA1713564.1"/>
    </source>
</evidence>
<dbReference type="InterPro" id="IPR052949">
    <property type="entry name" value="PA_immunity-related"/>
</dbReference>
<dbReference type="Gene3D" id="2.160.20.80">
    <property type="entry name" value="E3 ubiquitin-protein ligase SopA"/>
    <property type="match status" value="1"/>
</dbReference>
<protein>
    <submittedName>
        <fullName evidence="1">Pentapeptide repeat-containing protein</fullName>
    </submittedName>
</protein>
<dbReference type="InterPro" id="IPR001646">
    <property type="entry name" value="5peptide_repeat"/>
</dbReference>
<comment type="caution">
    <text evidence="1">The sequence shown here is derived from an EMBL/GenBank/DDBJ whole genome shotgun (WGS) entry which is preliminary data.</text>
</comment>
<dbReference type="RefSeq" id="WP_344314708.1">
    <property type="nucleotide sequence ID" value="NZ_BAAANY010000038.1"/>
</dbReference>
<keyword evidence="2" id="KW-1185">Reference proteome</keyword>
<proteinExistence type="predicted"/>
<dbReference type="Proteomes" id="UP001500618">
    <property type="component" value="Unassembled WGS sequence"/>
</dbReference>
<evidence type="ECO:0000313" key="2">
    <source>
        <dbReference type="Proteomes" id="UP001500618"/>
    </source>
</evidence>
<sequence length="216" mass="23535">MPESRELAELPYAPYLVAPDGELEQGDDYDTVHFQDVSFTDVKAGNTRFAESAFSSVDFGNGHFRRAKFNDVWIHTGQFVGTDLVETTWLDTEIITSVLAGAAMFDAELTRVSFFGCKIVSVNLRNTKLREVAFVNCKLRSVDFGAAALTKVTFPGSSLEEVEFERAKMSKVDFRGAAELGLHSGHGSLKGATISSLQLVDLAPAFAQVLGVTVQD</sequence>
<gene>
    <name evidence="1" type="ORF">GCM10009765_73330</name>
</gene>
<name>A0ABN2IX55_9ACTN</name>
<dbReference type="PANTHER" id="PTHR42999">
    <property type="entry name" value="ANTIBIOTIC RESISTANCE PROTEIN MCBG"/>
    <property type="match status" value="1"/>
</dbReference>
<dbReference type="Pfam" id="PF13599">
    <property type="entry name" value="Pentapeptide_4"/>
    <property type="match status" value="2"/>
</dbReference>
<accession>A0ABN2IX55</accession>
<dbReference type="PANTHER" id="PTHR42999:SF1">
    <property type="entry name" value="PENTAPEPTIDE REPEAT-CONTAINING PROTEIN"/>
    <property type="match status" value="1"/>
</dbReference>
<dbReference type="EMBL" id="BAAANY010000038">
    <property type="protein sequence ID" value="GAA1713564.1"/>
    <property type="molecule type" value="Genomic_DNA"/>
</dbReference>
<organism evidence="1 2">
    <name type="scientific">Fodinicola feengrottensis</name>
    <dbReference type="NCBI Taxonomy" id="435914"/>
    <lineage>
        <taxon>Bacteria</taxon>
        <taxon>Bacillati</taxon>
        <taxon>Actinomycetota</taxon>
        <taxon>Actinomycetes</taxon>
        <taxon>Mycobacteriales</taxon>
        <taxon>Fodinicola</taxon>
    </lineage>
</organism>
<dbReference type="SUPFAM" id="SSF141571">
    <property type="entry name" value="Pentapeptide repeat-like"/>
    <property type="match status" value="1"/>
</dbReference>